<accession>A0A117R4C8</accession>
<proteinExistence type="predicted"/>
<dbReference type="AlphaFoldDB" id="A0A117R4C8"/>
<gene>
    <name evidence="2" type="ORF">AQJ46_18115</name>
</gene>
<feature type="region of interest" description="Disordered" evidence="1">
    <location>
        <begin position="99"/>
        <end position="131"/>
    </location>
</feature>
<protein>
    <submittedName>
        <fullName evidence="2">Uncharacterized protein</fullName>
    </submittedName>
</protein>
<comment type="caution">
    <text evidence="2">The sequence shown here is derived from an EMBL/GenBank/DDBJ whole genome shotgun (WGS) entry which is preliminary data.</text>
</comment>
<evidence type="ECO:0000256" key="1">
    <source>
        <dbReference type="SAM" id="MobiDB-lite"/>
    </source>
</evidence>
<sequence>MRDGRRVDDDWGVLELIRYERGRAPCLRGGELDLLNRAVRRAELNHPELTSTFELYFHALEESLGPRLPRRDFAEGEVRAAYWAGGQLAQSHLQDAERLNRAAAQGGSPPARRWLAGSGCPGQVPQVTGSP</sequence>
<reference evidence="2 3" key="1">
    <citation type="submission" date="2015-10" db="EMBL/GenBank/DDBJ databases">
        <title>Draft genome sequence of Streptomyces canus DSM 40017, type strain for the species Streptomyces canus.</title>
        <authorList>
            <person name="Ruckert C."/>
            <person name="Winkler A."/>
            <person name="Kalinowski J."/>
            <person name="Kampfer P."/>
            <person name="Glaeser S."/>
        </authorList>
    </citation>
    <scope>NUCLEOTIDE SEQUENCE [LARGE SCALE GENOMIC DNA]</scope>
    <source>
        <strain evidence="2 3">DSM 40017</strain>
    </source>
</reference>
<organism evidence="2 3">
    <name type="scientific">Streptomyces canus</name>
    <dbReference type="NCBI Taxonomy" id="58343"/>
    <lineage>
        <taxon>Bacteria</taxon>
        <taxon>Bacillati</taxon>
        <taxon>Actinomycetota</taxon>
        <taxon>Actinomycetes</taxon>
        <taxon>Kitasatosporales</taxon>
        <taxon>Streptomycetaceae</taxon>
        <taxon>Streptomyces</taxon>
        <taxon>Streptomyces aurantiacus group</taxon>
    </lineage>
</organism>
<dbReference type="RefSeq" id="WP_059206576.1">
    <property type="nucleotide sequence ID" value="NZ_KQ948660.1"/>
</dbReference>
<dbReference type="EMBL" id="LMWU01000017">
    <property type="protein sequence ID" value="KUN70275.1"/>
    <property type="molecule type" value="Genomic_DNA"/>
</dbReference>
<evidence type="ECO:0000313" key="2">
    <source>
        <dbReference type="EMBL" id="KUN70275.1"/>
    </source>
</evidence>
<dbReference type="Proteomes" id="UP000053669">
    <property type="component" value="Unassembled WGS sequence"/>
</dbReference>
<evidence type="ECO:0000313" key="3">
    <source>
        <dbReference type="Proteomes" id="UP000053669"/>
    </source>
</evidence>
<name>A0A117R4C8_9ACTN</name>